<feature type="region of interest" description="Disordered" evidence="1">
    <location>
        <begin position="62"/>
        <end position="168"/>
    </location>
</feature>
<evidence type="ECO:0000313" key="3">
    <source>
        <dbReference type="Proteomes" id="UP000712600"/>
    </source>
</evidence>
<comment type="caution">
    <text evidence="2">The sequence shown here is derived from an EMBL/GenBank/DDBJ whole genome shotgun (WGS) entry which is preliminary data.</text>
</comment>
<organism evidence="2 3">
    <name type="scientific">Brassica cretica</name>
    <name type="common">Mustard</name>
    <dbReference type="NCBI Taxonomy" id="69181"/>
    <lineage>
        <taxon>Eukaryota</taxon>
        <taxon>Viridiplantae</taxon>
        <taxon>Streptophyta</taxon>
        <taxon>Embryophyta</taxon>
        <taxon>Tracheophyta</taxon>
        <taxon>Spermatophyta</taxon>
        <taxon>Magnoliopsida</taxon>
        <taxon>eudicotyledons</taxon>
        <taxon>Gunneridae</taxon>
        <taxon>Pentapetalae</taxon>
        <taxon>rosids</taxon>
        <taxon>malvids</taxon>
        <taxon>Brassicales</taxon>
        <taxon>Brassicaceae</taxon>
        <taxon>Brassiceae</taxon>
        <taxon>Brassica</taxon>
    </lineage>
</organism>
<evidence type="ECO:0000256" key="1">
    <source>
        <dbReference type="SAM" id="MobiDB-lite"/>
    </source>
</evidence>
<name>A0A8S9S4F0_BRACR</name>
<proteinExistence type="predicted"/>
<gene>
    <name evidence="2" type="ORF">F2Q69_00028661</name>
</gene>
<protein>
    <submittedName>
        <fullName evidence="2">Uncharacterized protein</fullName>
    </submittedName>
</protein>
<feature type="compositionally biased region" description="Basic residues" evidence="1">
    <location>
        <begin position="111"/>
        <end position="126"/>
    </location>
</feature>
<feature type="compositionally biased region" description="Polar residues" evidence="1">
    <location>
        <begin position="150"/>
        <end position="161"/>
    </location>
</feature>
<feature type="compositionally biased region" description="Basic and acidic residues" evidence="1">
    <location>
        <begin position="96"/>
        <end position="110"/>
    </location>
</feature>
<dbReference type="Proteomes" id="UP000712600">
    <property type="component" value="Unassembled WGS sequence"/>
</dbReference>
<sequence>MRLVEKNSPRHVYRGVDITHVLKVSMKATTSSIELQPPLELQSNLRSLSSLRSFKRSITRDALSTVQTQPPLRESSRRLEPLPTRRPAARSSTDTISRDSDNYEFHQRVDRHGRKYGTRVSTRHTRIPPPVWDPKEKEQHRTNQHGAPERQTNYSSPPFTKQRTRKGEGVLRGRSLFPTREEPVWRAKRPEITDQSPQPPHAPVEPIQEQLANNAPTTEEVLEDLHNATALYLSCPNPTEAAARRQRVLQVDSEELLAKTAAGIIASASGAQLLSTSHTDTRRHQPIPSQEVVMQELQEVTLQYLSCVDPIEKAARQQRVLQGDASGLMEKTVERIIATTATASTPPSSIGVNPRGDQPLTVVTNHTETANPARSNQVSLSGRRRVKPARLDSYMDNILTSSGGDQTIYVQKGYYKMVQRIPPK</sequence>
<evidence type="ECO:0000313" key="2">
    <source>
        <dbReference type="EMBL" id="KAF3587596.1"/>
    </source>
</evidence>
<accession>A0A8S9S4F0</accession>
<dbReference type="AlphaFoldDB" id="A0A8S9S4F0"/>
<dbReference type="EMBL" id="QGKX02000088">
    <property type="protein sequence ID" value="KAF3587596.1"/>
    <property type="molecule type" value="Genomic_DNA"/>
</dbReference>
<reference evidence="2" key="1">
    <citation type="submission" date="2019-12" db="EMBL/GenBank/DDBJ databases">
        <title>Genome sequencing and annotation of Brassica cretica.</title>
        <authorList>
            <person name="Studholme D.J."/>
            <person name="Sarris P."/>
        </authorList>
    </citation>
    <scope>NUCLEOTIDE SEQUENCE</scope>
    <source>
        <strain evidence="2">PFS-109/04</strain>
        <tissue evidence="2">Leaf</tissue>
    </source>
</reference>